<dbReference type="CDD" id="cd03385">
    <property type="entry name" value="PAP2_BcrC_like"/>
    <property type="match status" value="1"/>
</dbReference>
<keyword evidence="1" id="KW-0472">Membrane</keyword>
<feature type="transmembrane region" description="Helical" evidence="1">
    <location>
        <begin position="128"/>
        <end position="146"/>
    </location>
</feature>
<dbReference type="InterPro" id="IPR033879">
    <property type="entry name" value="UPP_Pase"/>
</dbReference>
<evidence type="ECO:0000313" key="3">
    <source>
        <dbReference type="EMBL" id="AXF85949.1"/>
    </source>
</evidence>
<sequence>MNVVEQFNQSVFLIINANPNPEAWMLSLARFLAHYASYAIPIVLLCAWLYGERPARARVVMAYLTVLLAMGMNLLIAYLWFHPRPFMMGLGTNFMKHGPDASFPSDHMTTASAVAWVYVLAGQRVLRVFFVLLALAVGWARIYLGVHFPLDILGSMVVALCAACFVNALWPKIGDGMMFRLEQLYRTLMAVPIRRGWVRD</sequence>
<dbReference type="AlphaFoldDB" id="A0A345DC61"/>
<dbReference type="Gene3D" id="1.20.144.10">
    <property type="entry name" value="Phosphatidic acid phosphatase type 2/haloperoxidase"/>
    <property type="match status" value="1"/>
</dbReference>
<feature type="transmembrane region" description="Helical" evidence="1">
    <location>
        <begin position="31"/>
        <end position="50"/>
    </location>
</feature>
<keyword evidence="1" id="KW-0812">Transmembrane</keyword>
<evidence type="ECO:0000313" key="4">
    <source>
        <dbReference type="Proteomes" id="UP000252182"/>
    </source>
</evidence>
<reference evidence="4" key="1">
    <citation type="submission" date="2018-07" db="EMBL/GenBank/DDBJ databases">
        <authorList>
            <person name="Kim H."/>
        </authorList>
    </citation>
    <scope>NUCLEOTIDE SEQUENCE [LARGE SCALE GENOMIC DNA]</scope>
    <source>
        <strain evidence="4">F02</strain>
    </source>
</reference>
<accession>A0A345DC61</accession>
<dbReference type="OrthoDB" id="9801622at2"/>
<feature type="domain" description="Phosphatidic acid phosphatase type 2/haloperoxidase" evidence="2">
    <location>
        <begin position="57"/>
        <end position="167"/>
    </location>
</feature>
<organism evidence="3 4">
    <name type="scientific">Ephemeroptericola cinctiostellae</name>
    <dbReference type="NCBI Taxonomy" id="2268024"/>
    <lineage>
        <taxon>Bacteria</taxon>
        <taxon>Pseudomonadati</taxon>
        <taxon>Pseudomonadota</taxon>
        <taxon>Betaproteobacteria</taxon>
        <taxon>Burkholderiales</taxon>
        <taxon>Burkholderiaceae</taxon>
        <taxon>Ephemeroptericola</taxon>
    </lineage>
</organism>
<dbReference type="RefSeq" id="WP_114563082.1">
    <property type="nucleotide sequence ID" value="NZ_CP031124.1"/>
</dbReference>
<protein>
    <submittedName>
        <fullName evidence="3">Undecaprenyl-diphosphatase YbjG</fullName>
        <ecNumber evidence="3">3.6.1.27</ecNumber>
    </submittedName>
</protein>
<evidence type="ECO:0000256" key="1">
    <source>
        <dbReference type="SAM" id="Phobius"/>
    </source>
</evidence>
<feature type="transmembrane region" description="Helical" evidence="1">
    <location>
        <begin position="62"/>
        <end position="81"/>
    </location>
</feature>
<dbReference type="PANTHER" id="PTHR14969">
    <property type="entry name" value="SPHINGOSINE-1-PHOSPHATE PHOSPHOHYDROLASE"/>
    <property type="match status" value="1"/>
</dbReference>
<dbReference type="SUPFAM" id="SSF48317">
    <property type="entry name" value="Acid phosphatase/Vanadium-dependent haloperoxidase"/>
    <property type="match status" value="1"/>
</dbReference>
<gene>
    <name evidence="3" type="primary">ybjG</name>
    <name evidence="3" type="ORF">DTO96_101689</name>
</gene>
<dbReference type="SMART" id="SM00014">
    <property type="entry name" value="acidPPc"/>
    <property type="match status" value="1"/>
</dbReference>
<keyword evidence="1" id="KW-1133">Transmembrane helix</keyword>
<feature type="transmembrane region" description="Helical" evidence="1">
    <location>
        <begin position="152"/>
        <end position="170"/>
    </location>
</feature>
<dbReference type="EMBL" id="CP031124">
    <property type="protein sequence ID" value="AXF85949.1"/>
    <property type="molecule type" value="Genomic_DNA"/>
</dbReference>
<dbReference type="InterPro" id="IPR036938">
    <property type="entry name" value="PAP2/HPO_sf"/>
</dbReference>
<dbReference type="Pfam" id="PF01569">
    <property type="entry name" value="PAP2"/>
    <property type="match status" value="1"/>
</dbReference>
<keyword evidence="3" id="KW-0378">Hydrolase</keyword>
<dbReference type="EC" id="3.6.1.27" evidence="3"/>
<feature type="transmembrane region" description="Helical" evidence="1">
    <location>
        <begin position="101"/>
        <end position="121"/>
    </location>
</feature>
<dbReference type="Proteomes" id="UP000252182">
    <property type="component" value="Chromosome"/>
</dbReference>
<dbReference type="InterPro" id="IPR000326">
    <property type="entry name" value="PAP2/HPO"/>
</dbReference>
<name>A0A345DC61_9BURK</name>
<dbReference type="GO" id="GO:0050380">
    <property type="term" value="F:undecaprenyl-diphosphatase activity"/>
    <property type="evidence" value="ECO:0007669"/>
    <property type="project" value="UniProtKB-EC"/>
</dbReference>
<dbReference type="KEGG" id="hyf:DTO96_101689"/>
<evidence type="ECO:0000259" key="2">
    <source>
        <dbReference type="SMART" id="SM00014"/>
    </source>
</evidence>
<dbReference type="PANTHER" id="PTHR14969:SF13">
    <property type="entry name" value="AT30094P"/>
    <property type="match status" value="1"/>
</dbReference>
<dbReference type="GO" id="GO:0005886">
    <property type="term" value="C:plasma membrane"/>
    <property type="evidence" value="ECO:0007669"/>
    <property type="project" value="InterPro"/>
</dbReference>
<proteinExistence type="predicted"/>
<keyword evidence="4" id="KW-1185">Reference proteome</keyword>